<dbReference type="InterPro" id="IPR011032">
    <property type="entry name" value="GroES-like_sf"/>
</dbReference>
<dbReference type="InterPro" id="IPR020843">
    <property type="entry name" value="ER"/>
</dbReference>
<dbReference type="CDD" id="cd08241">
    <property type="entry name" value="QOR1"/>
    <property type="match status" value="1"/>
</dbReference>
<proteinExistence type="predicted"/>
<dbReference type="InterPro" id="IPR013154">
    <property type="entry name" value="ADH-like_N"/>
</dbReference>
<dbReference type="Pfam" id="PF00107">
    <property type="entry name" value="ADH_zinc_N"/>
    <property type="match status" value="1"/>
</dbReference>
<gene>
    <name evidence="2" type="ORF">UFOPK1493_00438</name>
</gene>
<dbReference type="AlphaFoldDB" id="A0A6J6BVY3"/>
<dbReference type="InterPro" id="IPR036291">
    <property type="entry name" value="NAD(P)-bd_dom_sf"/>
</dbReference>
<dbReference type="Gene3D" id="3.90.180.10">
    <property type="entry name" value="Medium-chain alcohol dehydrogenases, catalytic domain"/>
    <property type="match status" value="1"/>
</dbReference>
<dbReference type="SUPFAM" id="SSF50129">
    <property type="entry name" value="GroES-like"/>
    <property type="match status" value="1"/>
</dbReference>
<dbReference type="EMBL" id="CAEZSR010000008">
    <property type="protein sequence ID" value="CAB4542924.1"/>
    <property type="molecule type" value="Genomic_DNA"/>
</dbReference>
<dbReference type="PANTHER" id="PTHR43677">
    <property type="entry name" value="SHORT-CHAIN DEHYDROGENASE/REDUCTASE"/>
    <property type="match status" value="1"/>
</dbReference>
<protein>
    <submittedName>
        <fullName evidence="2">Unannotated protein</fullName>
    </submittedName>
</protein>
<dbReference type="SUPFAM" id="SSF51735">
    <property type="entry name" value="NAD(P)-binding Rossmann-fold domains"/>
    <property type="match status" value="1"/>
</dbReference>
<feature type="domain" description="Enoyl reductase (ER)" evidence="1">
    <location>
        <begin position="10"/>
        <end position="321"/>
    </location>
</feature>
<dbReference type="Pfam" id="PF08240">
    <property type="entry name" value="ADH_N"/>
    <property type="match status" value="1"/>
</dbReference>
<dbReference type="InterPro" id="IPR051397">
    <property type="entry name" value="Zn-ADH-like_protein"/>
</dbReference>
<sequence length="323" mass="33395">MRSIVCVAHGTEGNFVLEETETPEPAAGQVRVVVEAAGASFVDALQAAGKYQFAAQPPYVPGGEAAGVVDAVGEGVEGVSVGDRVLVQSGRGAFASHLLAVPQQLIRLPDAISSDVGASFLQVYGTAWFAFTKRTVVRPGEVVLVTGAGGGVGLAAIDVARSLGARVIAVASTEEKRALAMAAGAESAIDPLTEDVKTRARELTDGAGIDIVYDVAGGPVSEPALRALRFDGRFLVVGFPGGIASVPLNLVLLNNRTVVGVEWGGWVPRNLAENRAMIAEIVDAIARGDLHPVTPTRRPLTEARAVLSELLDRQAAGKIVLVP</sequence>
<reference evidence="2" key="1">
    <citation type="submission" date="2020-05" db="EMBL/GenBank/DDBJ databases">
        <authorList>
            <person name="Chiriac C."/>
            <person name="Salcher M."/>
            <person name="Ghai R."/>
            <person name="Kavagutti S V."/>
        </authorList>
    </citation>
    <scope>NUCLEOTIDE SEQUENCE</scope>
</reference>
<organism evidence="2">
    <name type="scientific">freshwater metagenome</name>
    <dbReference type="NCBI Taxonomy" id="449393"/>
    <lineage>
        <taxon>unclassified sequences</taxon>
        <taxon>metagenomes</taxon>
        <taxon>ecological metagenomes</taxon>
    </lineage>
</organism>
<dbReference type="InterPro" id="IPR013149">
    <property type="entry name" value="ADH-like_C"/>
</dbReference>
<dbReference type="PANTHER" id="PTHR43677:SF4">
    <property type="entry name" value="QUINONE OXIDOREDUCTASE-LIKE PROTEIN 2"/>
    <property type="match status" value="1"/>
</dbReference>
<name>A0A6J6BVY3_9ZZZZ</name>
<dbReference type="GO" id="GO:0016491">
    <property type="term" value="F:oxidoreductase activity"/>
    <property type="evidence" value="ECO:0007669"/>
    <property type="project" value="InterPro"/>
</dbReference>
<dbReference type="Gene3D" id="3.40.50.720">
    <property type="entry name" value="NAD(P)-binding Rossmann-like Domain"/>
    <property type="match status" value="1"/>
</dbReference>
<dbReference type="SMART" id="SM00829">
    <property type="entry name" value="PKS_ER"/>
    <property type="match status" value="1"/>
</dbReference>
<evidence type="ECO:0000313" key="2">
    <source>
        <dbReference type="EMBL" id="CAB4542924.1"/>
    </source>
</evidence>
<evidence type="ECO:0000259" key="1">
    <source>
        <dbReference type="SMART" id="SM00829"/>
    </source>
</evidence>
<accession>A0A6J6BVY3</accession>